<name>A0ABY9THL2_9GAMM</name>
<evidence type="ECO:0000313" key="2">
    <source>
        <dbReference type="EMBL" id="WNC67280.1"/>
    </source>
</evidence>
<proteinExistence type="predicted"/>
<gene>
    <name evidence="2" type="ORF">RI845_12200</name>
</gene>
<dbReference type="RefSeq" id="WP_348386444.1">
    <property type="nucleotide sequence ID" value="NZ_CP134146.1"/>
</dbReference>
<keyword evidence="3" id="KW-1185">Reference proteome</keyword>
<evidence type="ECO:0000313" key="3">
    <source>
        <dbReference type="Proteomes" id="UP001248581"/>
    </source>
</evidence>
<dbReference type="EMBL" id="CP134146">
    <property type="protein sequence ID" value="WNC67280.1"/>
    <property type="molecule type" value="Genomic_DNA"/>
</dbReference>
<accession>A0ABY9THL2</accession>
<feature type="signal peptide" evidence="1">
    <location>
        <begin position="1"/>
        <end position="23"/>
    </location>
</feature>
<evidence type="ECO:0008006" key="4">
    <source>
        <dbReference type="Google" id="ProtNLM"/>
    </source>
</evidence>
<keyword evidence="1" id="KW-0732">Signal</keyword>
<organism evidence="2 3">
    <name type="scientific">Thalassotalea nanhaiensis</name>
    <dbReference type="NCBI Taxonomy" id="3065648"/>
    <lineage>
        <taxon>Bacteria</taxon>
        <taxon>Pseudomonadati</taxon>
        <taxon>Pseudomonadota</taxon>
        <taxon>Gammaproteobacteria</taxon>
        <taxon>Alteromonadales</taxon>
        <taxon>Colwelliaceae</taxon>
        <taxon>Thalassotalea</taxon>
    </lineage>
</organism>
<sequence length="120" mass="13714">MTIKKSLLALSLSLGLITTGVIAEEGMETETISIEIPMVTDAQVFSKFDDKYPAMVNYFTKNSFSEITSFYSEQFGSPISEQTVYGRLELKFDYMQQNIRVIVAKQKEHREVDVLVEEQK</sequence>
<protein>
    <recommendedName>
        <fullName evidence="4">DUF3888 domain-containing protein</fullName>
    </recommendedName>
</protein>
<feature type="chain" id="PRO_5046409121" description="DUF3888 domain-containing protein" evidence="1">
    <location>
        <begin position="24"/>
        <end position="120"/>
    </location>
</feature>
<evidence type="ECO:0000256" key="1">
    <source>
        <dbReference type="SAM" id="SignalP"/>
    </source>
</evidence>
<reference evidence="3" key="1">
    <citation type="submission" date="2023-09" db="EMBL/GenBank/DDBJ databases">
        <authorList>
            <person name="Li S."/>
            <person name="Li X."/>
            <person name="Zhang C."/>
            <person name="Zhao Z."/>
        </authorList>
    </citation>
    <scope>NUCLEOTIDE SEQUENCE [LARGE SCALE GENOMIC DNA]</scope>
    <source>
        <strain evidence="3">SQ345</strain>
    </source>
</reference>
<dbReference type="Proteomes" id="UP001248581">
    <property type="component" value="Chromosome"/>
</dbReference>